<keyword evidence="1" id="KW-0732">Signal</keyword>
<dbReference type="InterPro" id="IPR003386">
    <property type="entry name" value="LACT/PDAT_acylTrfase"/>
</dbReference>
<feature type="domain" description="Right handed beta helix" evidence="2">
    <location>
        <begin position="95"/>
        <end position="252"/>
    </location>
</feature>
<dbReference type="InterPro" id="IPR011050">
    <property type="entry name" value="Pectin_lyase_fold/virulence"/>
</dbReference>
<dbReference type="Pfam" id="PF02450">
    <property type="entry name" value="LCAT"/>
    <property type="match status" value="1"/>
</dbReference>
<sequence length="1067" mass="114201">MKVVSVCRFAGTLFFVLLTSIFAMSLSAPQAHADVFIQSPGGGGCSRVGEWNAATLTCTLTQDVVEPVIIYFSSLVTLDGADHTIDVSDRFDGRGVWVRESFGAKVRNVRVQGAGIGIYVYRSGSVTIASSTVESSFLGIYAADSSAVSVEDNTVSGTEDALMFEGISAFFAPHISVNRNRVGPHVEKGIATDRADNSTFENNVIDDAATGFAIERTNDSSMFWNSVTGSDTIAFAIQTEDSLRNVVRNNTFEHNALALRVRGPSDFPGPILSNARTAPSWAKLFVWAQTIQSATRGVLAFLRSVVAPVALAQSDDDNIFFGNEFLQNDTPAQIDASALARFFKPPPIGGNHWDTFDEASEGCDDTDHDGFCDSPFVIDPDSGVSDEYPRALSAAPPACAGDCFSNIFFLPGFQASRLYQSTVLGENRRWEPGALSLQSDGLALLLDANGDSINQIYTKSDAAIDQVGALSVTIDVYRTFLLMLANLKANDSISDFKVFPYDWRMSVDDIVENGTTYDNGTHFPVAELEALAAASKTGKVTILGHSNGGLVAKELMRKLEAEGKADLVDKVIFVGTPQLGTPKAVASILHGDFQSLFGGLILSQANARALGENMPGAFGLLPSAEYFARVAEPVVDLSAALGLRASAALINPLVDNAAELAQFLTGAGGRAKPAKADIESPSVLSSTLLADTIALHNDLDTWTPPSGIEVFQIAGWGLDTPRGITYTEKARTLCGFLSCLRATTTEHTVEMTEDGDGTVISTSAVAEEFEQIYYLNLNSYQKSTGHDVKHAHLTEAKSFQDLLMFLFATTTLSTLPDHISVDQPPSIISEKRLRLRVLSPVSLDAYDSFGNHTGMAPNPIPGSDLLLKEENIPNSYYEEFGEGKYIGLPGDEAYSIILKGLGTGTFTFEITPVVGGEEQRPQSYADIPVTPSTTATLTIDASGSPGPLALDQNGDGKADATVASPAQITDPLAYTKLVIAGISAMDMGFATKQQLLARFAGVAGLIPANKIAKVKERTLKMLNDIELYVKKQLARSAKQKPNALERITPEQAEALLNMVITLRSLVQ</sequence>
<feature type="signal peptide" evidence="1">
    <location>
        <begin position="1"/>
        <end position="33"/>
    </location>
</feature>
<feature type="chain" id="PRO_5009524242" description="Right handed beta helix domain-containing protein" evidence="1">
    <location>
        <begin position="34"/>
        <end position="1067"/>
    </location>
</feature>
<dbReference type="Proteomes" id="UP000177215">
    <property type="component" value="Unassembled WGS sequence"/>
</dbReference>
<comment type="caution">
    <text evidence="3">The sequence shown here is derived from an EMBL/GenBank/DDBJ whole genome shotgun (WGS) entry which is preliminary data.</text>
</comment>
<dbReference type="SMART" id="SM00710">
    <property type="entry name" value="PbH1"/>
    <property type="match status" value="5"/>
</dbReference>
<name>A0A1F6EVN0_9BACT</name>
<dbReference type="STRING" id="1798515.A3B35_02595"/>
<dbReference type="InterPro" id="IPR029058">
    <property type="entry name" value="AB_hydrolase_fold"/>
</dbReference>
<reference evidence="3 4" key="1">
    <citation type="journal article" date="2016" name="Nat. Commun.">
        <title>Thousands of microbial genomes shed light on interconnected biogeochemical processes in an aquifer system.</title>
        <authorList>
            <person name="Anantharaman K."/>
            <person name="Brown C.T."/>
            <person name="Hug L.A."/>
            <person name="Sharon I."/>
            <person name="Castelle C.J."/>
            <person name="Probst A.J."/>
            <person name="Thomas B.C."/>
            <person name="Singh A."/>
            <person name="Wilkins M.J."/>
            <person name="Karaoz U."/>
            <person name="Brodie E.L."/>
            <person name="Williams K.H."/>
            <person name="Hubbard S.S."/>
            <person name="Banfield J.F."/>
        </authorList>
    </citation>
    <scope>NUCLEOTIDE SEQUENCE [LARGE SCALE GENOMIC DNA]</scope>
</reference>
<dbReference type="Pfam" id="PF13229">
    <property type="entry name" value="Beta_helix"/>
    <property type="match status" value="1"/>
</dbReference>
<dbReference type="NCBIfam" id="TIGR03804">
    <property type="entry name" value="para_beta_helix"/>
    <property type="match status" value="1"/>
</dbReference>
<dbReference type="SUPFAM" id="SSF53474">
    <property type="entry name" value="alpha/beta-Hydrolases"/>
    <property type="match status" value="1"/>
</dbReference>
<evidence type="ECO:0000313" key="4">
    <source>
        <dbReference type="Proteomes" id="UP000177215"/>
    </source>
</evidence>
<dbReference type="InterPro" id="IPR012334">
    <property type="entry name" value="Pectin_lyas_fold"/>
</dbReference>
<evidence type="ECO:0000313" key="3">
    <source>
        <dbReference type="EMBL" id="OGG77680.1"/>
    </source>
</evidence>
<evidence type="ECO:0000259" key="2">
    <source>
        <dbReference type="Pfam" id="PF13229"/>
    </source>
</evidence>
<evidence type="ECO:0000256" key="1">
    <source>
        <dbReference type="SAM" id="SignalP"/>
    </source>
</evidence>
<dbReference type="InterPro" id="IPR039448">
    <property type="entry name" value="Beta_helix"/>
</dbReference>
<dbReference type="Gene3D" id="2.160.20.10">
    <property type="entry name" value="Single-stranded right-handed beta-helix, Pectin lyase-like"/>
    <property type="match status" value="1"/>
</dbReference>
<accession>A0A1F6EVN0</accession>
<dbReference type="PANTHER" id="PTHR11440">
    <property type="entry name" value="LECITHIN-CHOLESTEROL ACYLTRANSFERASE-RELATED"/>
    <property type="match status" value="1"/>
</dbReference>
<dbReference type="EMBL" id="MFMC01000011">
    <property type="protein sequence ID" value="OGG77680.1"/>
    <property type="molecule type" value="Genomic_DNA"/>
</dbReference>
<protein>
    <recommendedName>
        <fullName evidence="2">Right handed beta helix domain-containing protein</fullName>
    </recommendedName>
</protein>
<dbReference type="InterPro" id="IPR022441">
    <property type="entry name" value="Para_beta_helix_rpt-2"/>
</dbReference>
<dbReference type="AlphaFoldDB" id="A0A1F6EVN0"/>
<dbReference type="GO" id="GO:0008374">
    <property type="term" value="F:O-acyltransferase activity"/>
    <property type="evidence" value="ECO:0007669"/>
    <property type="project" value="InterPro"/>
</dbReference>
<dbReference type="InterPro" id="IPR006626">
    <property type="entry name" value="PbH1"/>
</dbReference>
<dbReference type="SUPFAM" id="SSF51126">
    <property type="entry name" value="Pectin lyase-like"/>
    <property type="match status" value="1"/>
</dbReference>
<proteinExistence type="predicted"/>
<dbReference type="Gene3D" id="3.40.50.1820">
    <property type="entry name" value="alpha/beta hydrolase"/>
    <property type="match status" value="1"/>
</dbReference>
<dbReference type="GO" id="GO:0006629">
    <property type="term" value="P:lipid metabolic process"/>
    <property type="evidence" value="ECO:0007669"/>
    <property type="project" value="InterPro"/>
</dbReference>
<gene>
    <name evidence="3" type="ORF">A3B35_02595</name>
</gene>
<organism evidence="3 4">
    <name type="scientific">Candidatus Kaiserbacteria bacterium RIFCSPLOWO2_01_FULL_54_24</name>
    <dbReference type="NCBI Taxonomy" id="1798515"/>
    <lineage>
        <taxon>Bacteria</taxon>
        <taxon>Candidatus Kaiseribacteriota</taxon>
    </lineage>
</organism>